<feature type="domain" description="Glycosyl hydrolase family 67 catalytic" evidence="14">
    <location>
        <begin position="113"/>
        <end position="439"/>
    </location>
</feature>
<evidence type="ECO:0000313" key="16">
    <source>
        <dbReference type="Proteomes" id="UP001345013"/>
    </source>
</evidence>
<sequence>MVGYGHIVALNDSESSPVHTAGLELQQGIAGIFGKDCNVSHGKWRGASSTDSVAVVGTVGQFQSSGGDIKQLPQLEEDGFWLEVNSSATYILGQNERGALYGAFEYLSMLAQGNMTQVSYASNPDAPIRWINQWDNLQAGGTHGSVERGYGGPSIFFANGSVKDDLSRAAQYARLLASIKVNAVVVNNVNANESMLTDPIMDGLGRIADVFRPYGVQLGMSLYFASPLALGDLETFDPLNASVIEWWHNKTDDIYRRIPDFAGYLVKANSEGQPGPLTYNRTLADGANLFAKAIQPHGGVVMFRAFVYDSTNLNESHWREDRANAAVDFFDGLDGKFDDNVIIQIKYGPIDFQVREPTSPLFAHLQQTNSAIELQISQEYLGQQCHLVYLPPLWKTVLDFDLRVDHQPSLVRNIISGDRFKRPLGGYAGVANVGTNQTWLGSHLAMSNLYTFGRLAWDPTTDPVSMLLDWTRLTFGLDPSVLQTIVDMSMESWPNYENYTGNLGIQTLTDILYGHYGPNPASQDDNPWGQWTRADADTIGMDRTIENGTRNAGQYPSEVASMYDNIDTTPDNLLLWFHHVPYTQRLKSGTTVIQHFYDAHYNGSARAQTYAPRWQALEGKIDEQRFNEQLFRLVYQAGHSLVWRDAINNFYFNKSQIPDEAGRVENHPYRIEAESMELDGYELYAVSPFHVASNKTCIVTSSNSTQGTASTTLSVDSGKYDLAVNYYDMAIGRSQWELYLNDNMVGQWIGDSDLTLGHAPSNYIDGHSATRITFKSVQVEKGDMLRIVGKPDGIEPAPIDYVSVLPEGVVD</sequence>
<dbReference type="Gene3D" id="3.30.379.10">
    <property type="entry name" value="Chitobiase/beta-hexosaminidase domain 2-like"/>
    <property type="match status" value="1"/>
</dbReference>
<dbReference type="EMBL" id="JAVRRG010000112">
    <property type="protein sequence ID" value="KAK5084835.1"/>
    <property type="molecule type" value="Genomic_DNA"/>
</dbReference>
<comment type="subcellular location">
    <subcellularLocation>
        <location evidence="11">Secreted</location>
    </subcellularLocation>
</comment>
<evidence type="ECO:0000256" key="10">
    <source>
        <dbReference type="PIRNR" id="PIRNR029900"/>
    </source>
</evidence>
<dbReference type="SUPFAM" id="SSF55545">
    <property type="entry name" value="beta-N-acetylhexosaminidase-like domain"/>
    <property type="match status" value="1"/>
</dbReference>
<evidence type="ECO:0000256" key="4">
    <source>
        <dbReference type="ARBA" id="ARBA00022801"/>
    </source>
</evidence>
<keyword evidence="4 10" id="KW-0378">Hydrolase</keyword>
<evidence type="ECO:0000256" key="9">
    <source>
        <dbReference type="ARBA" id="ARBA00048838"/>
    </source>
</evidence>
<keyword evidence="5 11" id="KW-0119">Carbohydrate metabolism</keyword>
<keyword evidence="3 10" id="KW-0858">Xylan degradation</keyword>
<evidence type="ECO:0000256" key="8">
    <source>
        <dbReference type="ARBA" id="ARBA00024828"/>
    </source>
</evidence>
<dbReference type="InterPro" id="IPR011395">
    <property type="entry name" value="Glyco_hydro_67_aGlcAse"/>
</dbReference>
<dbReference type="EC" id="3.2.1.139" evidence="2 10"/>
<dbReference type="Gene3D" id="3.90.1330.10">
    <property type="entry name" value="Alpha-glucuronidase, C-terminal domain"/>
    <property type="match status" value="1"/>
</dbReference>
<name>A0ABR0K315_9EURO</name>
<comment type="function">
    <text evidence="8 11">Alpha-glucuronidase involved in the hydrolysis of xylan, a major structural heterogeneous polysaccharide found in plant biomass representing the second most abundant polysaccharide in the biosphere, after cellulose. Releases 4-O-methylglucuronic acid from xylan.</text>
</comment>
<dbReference type="Proteomes" id="UP001345013">
    <property type="component" value="Unassembled WGS sequence"/>
</dbReference>
<evidence type="ECO:0000259" key="13">
    <source>
        <dbReference type="Pfam" id="PF07477"/>
    </source>
</evidence>
<dbReference type="PIRSF" id="PIRSF029900">
    <property type="entry name" value="Alpha-glucuronds"/>
    <property type="match status" value="1"/>
</dbReference>
<feature type="domain" description="Alpha glucuronidase N-terminal" evidence="12">
    <location>
        <begin position="6"/>
        <end position="106"/>
    </location>
</feature>
<evidence type="ECO:0000256" key="2">
    <source>
        <dbReference type="ARBA" id="ARBA00012271"/>
    </source>
</evidence>
<evidence type="ECO:0000256" key="7">
    <source>
        <dbReference type="ARBA" id="ARBA00023326"/>
    </source>
</evidence>
<evidence type="ECO:0000313" key="15">
    <source>
        <dbReference type="EMBL" id="KAK5084835.1"/>
    </source>
</evidence>
<accession>A0ABR0K315</accession>
<proteinExistence type="inferred from homology"/>
<reference evidence="15 16" key="1">
    <citation type="submission" date="2023-08" db="EMBL/GenBank/DDBJ databases">
        <title>Black Yeasts Isolated from many extreme environments.</title>
        <authorList>
            <person name="Coleine C."/>
            <person name="Stajich J.E."/>
            <person name="Selbmann L."/>
        </authorList>
    </citation>
    <scope>NUCLEOTIDE SEQUENCE [LARGE SCALE GENOMIC DNA]</scope>
    <source>
        <strain evidence="15 16">CCFEE 5885</strain>
    </source>
</reference>
<comment type="similarity">
    <text evidence="1 10 11">Belongs to the glycosyl hydrolase 67 family.</text>
</comment>
<dbReference type="InterPro" id="IPR011100">
    <property type="entry name" value="Glyco_hydro_67_cat"/>
</dbReference>
<feature type="domain" description="Glycosyl hydrolase family 67 C-terminal" evidence="13">
    <location>
        <begin position="441"/>
        <end position="663"/>
    </location>
</feature>
<dbReference type="PANTHER" id="PTHR39207">
    <property type="entry name" value="ALPHA-GLUCURONIDASE A"/>
    <property type="match status" value="1"/>
</dbReference>
<comment type="catalytic activity">
    <reaction evidence="9 10 11">
        <text>an alpha-D-glucuronoside + H2O = D-glucuronate + an alcohol</text>
        <dbReference type="Rhea" id="RHEA:20005"/>
        <dbReference type="ChEBI" id="CHEBI:15377"/>
        <dbReference type="ChEBI" id="CHEBI:30879"/>
        <dbReference type="ChEBI" id="CHEBI:58720"/>
        <dbReference type="ChEBI" id="CHEBI:58899"/>
        <dbReference type="EC" id="3.2.1.139"/>
    </reaction>
</comment>
<evidence type="ECO:0000256" key="1">
    <source>
        <dbReference type="ARBA" id="ARBA00008833"/>
    </source>
</evidence>
<dbReference type="Pfam" id="PF07477">
    <property type="entry name" value="Glyco_hydro_67C"/>
    <property type="match status" value="1"/>
</dbReference>
<keyword evidence="6 10" id="KW-0326">Glycosidase</keyword>
<dbReference type="SUPFAM" id="SSF51445">
    <property type="entry name" value="(Trans)glycosidases"/>
    <property type="match status" value="1"/>
</dbReference>
<evidence type="ECO:0000259" key="12">
    <source>
        <dbReference type="Pfam" id="PF03648"/>
    </source>
</evidence>
<keyword evidence="16" id="KW-1185">Reference proteome</keyword>
<dbReference type="CDD" id="cd02795">
    <property type="entry name" value="CBM6-CBM35-CBM36_like"/>
    <property type="match status" value="1"/>
</dbReference>
<evidence type="ECO:0000256" key="6">
    <source>
        <dbReference type="ARBA" id="ARBA00023295"/>
    </source>
</evidence>
<organism evidence="15 16">
    <name type="scientific">Lithohypha guttulata</name>
    <dbReference type="NCBI Taxonomy" id="1690604"/>
    <lineage>
        <taxon>Eukaryota</taxon>
        <taxon>Fungi</taxon>
        <taxon>Dikarya</taxon>
        <taxon>Ascomycota</taxon>
        <taxon>Pezizomycotina</taxon>
        <taxon>Eurotiomycetes</taxon>
        <taxon>Chaetothyriomycetidae</taxon>
        <taxon>Chaetothyriales</taxon>
        <taxon>Trichomeriaceae</taxon>
        <taxon>Lithohypha</taxon>
    </lineage>
</organism>
<evidence type="ECO:0000256" key="11">
    <source>
        <dbReference type="RuleBase" id="RU361198"/>
    </source>
</evidence>
<dbReference type="PANTHER" id="PTHR39207:SF1">
    <property type="entry name" value="ALPHA-GLUCURONIDASE A"/>
    <property type="match status" value="1"/>
</dbReference>
<dbReference type="InterPro" id="IPR005154">
    <property type="entry name" value="Glyco_hydro_67_aGlcAse_N"/>
</dbReference>
<dbReference type="InterPro" id="IPR017853">
    <property type="entry name" value="GH"/>
</dbReference>
<evidence type="ECO:0000256" key="5">
    <source>
        <dbReference type="ARBA" id="ARBA00023277"/>
    </source>
</evidence>
<protein>
    <recommendedName>
        <fullName evidence="2 10">Alpha-glucuronidase</fullName>
        <ecNumber evidence="2 10">3.2.1.139</ecNumber>
    </recommendedName>
</protein>
<keyword evidence="7 11" id="KW-0624">Polysaccharide degradation</keyword>
<dbReference type="Gene3D" id="3.20.20.80">
    <property type="entry name" value="Glycosidases"/>
    <property type="match status" value="1"/>
</dbReference>
<comment type="caution">
    <text evidence="15">The sequence shown here is derived from an EMBL/GenBank/DDBJ whole genome shotgun (WGS) entry which is preliminary data.</text>
</comment>
<dbReference type="Pfam" id="PF07488">
    <property type="entry name" value="Glyco_hydro_67M"/>
    <property type="match status" value="1"/>
</dbReference>
<dbReference type="InterPro" id="IPR029018">
    <property type="entry name" value="Hex-like_dom2"/>
</dbReference>
<dbReference type="InterPro" id="IPR037054">
    <property type="entry name" value="A-glucoronidase_C_sf"/>
</dbReference>
<dbReference type="InterPro" id="IPR011099">
    <property type="entry name" value="Glyco_hydro_67_C"/>
</dbReference>
<dbReference type="Pfam" id="PF03648">
    <property type="entry name" value="Glyco_hydro_67N"/>
    <property type="match status" value="1"/>
</dbReference>
<evidence type="ECO:0000259" key="14">
    <source>
        <dbReference type="Pfam" id="PF07488"/>
    </source>
</evidence>
<evidence type="ECO:0000256" key="3">
    <source>
        <dbReference type="ARBA" id="ARBA00022651"/>
    </source>
</evidence>
<gene>
    <name evidence="11" type="primary">aguA</name>
    <name evidence="15" type="ORF">LTR24_007444</name>
</gene>